<dbReference type="Proteomes" id="UP000515344">
    <property type="component" value="Chromosome"/>
</dbReference>
<gene>
    <name evidence="2" type="ORF">H4075_20800</name>
</gene>
<protein>
    <submittedName>
        <fullName evidence="2">Transporter</fullName>
    </submittedName>
</protein>
<evidence type="ECO:0000256" key="1">
    <source>
        <dbReference type="SAM" id="SignalP"/>
    </source>
</evidence>
<accession>A0A7G5XG67</accession>
<evidence type="ECO:0000313" key="3">
    <source>
        <dbReference type="Proteomes" id="UP000515344"/>
    </source>
</evidence>
<dbReference type="Pfam" id="PF13557">
    <property type="entry name" value="Phenol_MetA_deg"/>
    <property type="match status" value="1"/>
</dbReference>
<evidence type="ECO:0000313" key="2">
    <source>
        <dbReference type="EMBL" id="QNA44470.1"/>
    </source>
</evidence>
<keyword evidence="1" id="KW-0732">Signal</keyword>
<keyword evidence="3" id="KW-1185">Reference proteome</keyword>
<dbReference type="AlphaFoldDB" id="A0A7G5XG67"/>
<dbReference type="EMBL" id="CP060007">
    <property type="protein sequence ID" value="QNA44470.1"/>
    <property type="molecule type" value="Genomic_DNA"/>
</dbReference>
<organism evidence="2 3">
    <name type="scientific">Lacibacter sediminis</name>
    <dbReference type="NCBI Taxonomy" id="2760713"/>
    <lineage>
        <taxon>Bacteria</taxon>
        <taxon>Pseudomonadati</taxon>
        <taxon>Bacteroidota</taxon>
        <taxon>Chitinophagia</taxon>
        <taxon>Chitinophagales</taxon>
        <taxon>Chitinophagaceae</taxon>
        <taxon>Lacibacter</taxon>
    </lineage>
</organism>
<dbReference type="KEGG" id="lacs:H4075_20800"/>
<reference evidence="3" key="1">
    <citation type="submission" date="2020-08" db="EMBL/GenBank/DDBJ databases">
        <title>Lacibacter sp. S13-6-6 genome sequencing.</title>
        <authorList>
            <person name="Jin L."/>
        </authorList>
    </citation>
    <scope>NUCLEOTIDE SEQUENCE [LARGE SCALE GENOMIC DNA]</scope>
    <source>
        <strain evidence="3">S13-6-6</strain>
    </source>
</reference>
<name>A0A7G5XG67_9BACT</name>
<feature type="chain" id="PRO_5028934610" evidence="1">
    <location>
        <begin position="23"/>
        <end position="314"/>
    </location>
</feature>
<sequence length="314" mass="35257">MKLSINLLLFMLLFIAAKQSSAQTDIDAIMMEKNAFCVGPGYAYSSWKEYWEGTKKRENLNLGTVSTQMFAIMGNYGVSNKLNVLFNVPYVVTKASAGTLRGQQGMQDLSLMLKYRAINKKIYSSRVALIGLLGGSLPMSNYTADLLPLSIGLQSKTAMARLMLDYYYDNKWFATASATYVYRSNVTLDRDSYYSDRFILSNEVDMPNATSYNIRAGYRTQWLIAEAVLNNWTTRGGFDITQNNMPFISNRMNATSLGANVKYVFRNKPQLSLTGGASQVIAGRNMGQSFNVNGAVFYVFDLNRKEKKNKQDTN</sequence>
<dbReference type="RefSeq" id="WP_182802732.1">
    <property type="nucleotide sequence ID" value="NZ_CP060007.1"/>
</dbReference>
<dbReference type="InterPro" id="IPR025737">
    <property type="entry name" value="FApF"/>
</dbReference>
<proteinExistence type="predicted"/>
<feature type="signal peptide" evidence="1">
    <location>
        <begin position="1"/>
        <end position="22"/>
    </location>
</feature>